<dbReference type="RefSeq" id="WP_009840241.1">
    <property type="nucleotide sequence ID" value="NZ_CH959301.1"/>
</dbReference>
<comment type="caution">
    <text evidence="3">The sequence shown here is derived from an EMBL/GenBank/DDBJ whole genome shotgun (WGS) entry which is preliminary data.</text>
</comment>
<feature type="transmembrane region" description="Helical" evidence="1">
    <location>
        <begin position="61"/>
        <end position="80"/>
    </location>
</feature>
<dbReference type="InterPro" id="IPR049220">
    <property type="entry name" value="DUF6868"/>
</dbReference>
<sequence>MTLDQLTTFFGWASCISIAMLSIIFILLLVFNKSILILHSQLFNVAEDELNMIYLKYLAQYKMLMVIFFIVPYLALNVMVW</sequence>
<accession>A4CAK5</accession>
<evidence type="ECO:0000313" key="4">
    <source>
        <dbReference type="Proteomes" id="UP000006201"/>
    </source>
</evidence>
<feature type="transmembrane region" description="Helical" evidence="1">
    <location>
        <begin position="6"/>
        <end position="31"/>
    </location>
</feature>
<dbReference type="Proteomes" id="UP000006201">
    <property type="component" value="Unassembled WGS sequence"/>
</dbReference>
<dbReference type="EMBL" id="AAOH01000004">
    <property type="protein sequence ID" value="EAR28413.1"/>
    <property type="molecule type" value="Genomic_DNA"/>
</dbReference>
<keyword evidence="1" id="KW-0472">Membrane</keyword>
<dbReference type="eggNOG" id="ENOG5033CK7">
    <property type="taxonomic scope" value="Bacteria"/>
</dbReference>
<dbReference type="AlphaFoldDB" id="A4CAK5"/>
<evidence type="ECO:0000256" key="1">
    <source>
        <dbReference type="SAM" id="Phobius"/>
    </source>
</evidence>
<reference evidence="3 4" key="1">
    <citation type="submission" date="2006-02" db="EMBL/GenBank/DDBJ databases">
        <authorList>
            <person name="Moran M.A."/>
            <person name="Kjelleberg S."/>
            <person name="Egan S."/>
            <person name="Saunders N."/>
            <person name="Thomas T."/>
            <person name="Ferriera S."/>
            <person name="Johnson J."/>
            <person name="Kravitz S."/>
            <person name="Halpern A."/>
            <person name="Remington K."/>
            <person name="Beeson K."/>
            <person name="Tran B."/>
            <person name="Rogers Y.-H."/>
            <person name="Friedman R."/>
            <person name="Venter J.C."/>
        </authorList>
    </citation>
    <scope>NUCLEOTIDE SEQUENCE [LARGE SCALE GENOMIC DNA]</scope>
    <source>
        <strain evidence="3 4">D2</strain>
    </source>
</reference>
<keyword evidence="4" id="KW-1185">Reference proteome</keyword>
<name>A4CAK5_9GAMM</name>
<dbReference type="Pfam" id="PF21742">
    <property type="entry name" value="DUF6868"/>
    <property type="match status" value="1"/>
</dbReference>
<dbReference type="STRING" id="87626.PTD2_21397"/>
<evidence type="ECO:0000259" key="2">
    <source>
        <dbReference type="Pfam" id="PF21742"/>
    </source>
</evidence>
<keyword evidence="1" id="KW-0812">Transmembrane</keyword>
<protein>
    <recommendedName>
        <fullName evidence="2">DUF6868 domain-containing protein</fullName>
    </recommendedName>
</protein>
<gene>
    <name evidence="3" type="ORF">PTD2_21397</name>
</gene>
<feature type="domain" description="DUF6868" evidence="2">
    <location>
        <begin position="1"/>
        <end position="79"/>
    </location>
</feature>
<organism evidence="3 4">
    <name type="scientific">Pseudoalteromonas tunicata D2</name>
    <dbReference type="NCBI Taxonomy" id="87626"/>
    <lineage>
        <taxon>Bacteria</taxon>
        <taxon>Pseudomonadati</taxon>
        <taxon>Pseudomonadota</taxon>
        <taxon>Gammaproteobacteria</taxon>
        <taxon>Alteromonadales</taxon>
        <taxon>Pseudoalteromonadaceae</taxon>
        <taxon>Pseudoalteromonas</taxon>
    </lineage>
</organism>
<evidence type="ECO:0000313" key="3">
    <source>
        <dbReference type="EMBL" id="EAR28413.1"/>
    </source>
</evidence>
<keyword evidence="1" id="KW-1133">Transmembrane helix</keyword>
<dbReference type="OrthoDB" id="5918912at2"/>
<proteinExistence type="predicted"/>
<dbReference type="HOGENOM" id="CLU_180528_0_0_6"/>